<keyword evidence="1" id="KW-0812">Transmembrane</keyword>
<accession>A0A3A1N788</accession>
<keyword evidence="3" id="KW-1185">Reference proteome</keyword>
<dbReference type="AlphaFoldDB" id="A0A3A1N788"/>
<protein>
    <submittedName>
        <fullName evidence="2">Uncharacterized protein</fullName>
    </submittedName>
</protein>
<dbReference type="Proteomes" id="UP000266067">
    <property type="component" value="Unassembled WGS sequence"/>
</dbReference>
<keyword evidence="1" id="KW-1133">Transmembrane helix</keyword>
<name>A0A3A1N788_9FLAO</name>
<evidence type="ECO:0000256" key="1">
    <source>
        <dbReference type="SAM" id="Phobius"/>
    </source>
</evidence>
<dbReference type="EMBL" id="QXFH01000075">
    <property type="protein sequence ID" value="RIV31663.1"/>
    <property type="molecule type" value="Genomic_DNA"/>
</dbReference>
<sequence length="82" mass="9399">MATVYPNNLSDTIIKVRIAHSPVDIKVHKTAFTNYSSGNCPSLSDFTHETVALNQKQNKLDRLYLWMPVNIFIFTIGNHFIF</sequence>
<reference evidence="2 3" key="1">
    <citation type="submission" date="2018-08" db="EMBL/GenBank/DDBJ databases">
        <title>Proposal of Muricauda 72 sp.nov. and Muricauda NH166 sp.nov., isolated from seawater.</title>
        <authorList>
            <person name="Cheng H."/>
            <person name="Wu Y.-H."/>
            <person name="Guo L.-L."/>
            <person name="Xu X.-W."/>
        </authorList>
    </citation>
    <scope>NUCLEOTIDE SEQUENCE [LARGE SCALE GENOMIC DNA]</scope>
    <source>
        <strain evidence="2 3">KCTC 22173</strain>
    </source>
</reference>
<feature type="transmembrane region" description="Helical" evidence="1">
    <location>
        <begin position="63"/>
        <end position="81"/>
    </location>
</feature>
<gene>
    <name evidence="2" type="ORF">D2V08_12980</name>
</gene>
<keyword evidence="1" id="KW-0472">Membrane</keyword>
<organism evidence="2 3">
    <name type="scientific">Flagellimonas lutimaris</name>
    <dbReference type="NCBI Taxonomy" id="475082"/>
    <lineage>
        <taxon>Bacteria</taxon>
        <taxon>Pseudomonadati</taxon>
        <taxon>Bacteroidota</taxon>
        <taxon>Flavobacteriia</taxon>
        <taxon>Flavobacteriales</taxon>
        <taxon>Flavobacteriaceae</taxon>
        <taxon>Flagellimonas</taxon>
    </lineage>
</organism>
<evidence type="ECO:0000313" key="2">
    <source>
        <dbReference type="EMBL" id="RIV31663.1"/>
    </source>
</evidence>
<evidence type="ECO:0000313" key="3">
    <source>
        <dbReference type="Proteomes" id="UP000266067"/>
    </source>
</evidence>
<proteinExistence type="predicted"/>
<comment type="caution">
    <text evidence="2">The sequence shown here is derived from an EMBL/GenBank/DDBJ whole genome shotgun (WGS) entry which is preliminary data.</text>
</comment>